<feature type="domain" description="N-acetyltransferase" evidence="3">
    <location>
        <begin position="127"/>
        <end position="267"/>
    </location>
</feature>
<organism evidence="4 5">
    <name type="scientific">Virgisporangium aurantiacum</name>
    <dbReference type="NCBI Taxonomy" id="175570"/>
    <lineage>
        <taxon>Bacteria</taxon>
        <taxon>Bacillati</taxon>
        <taxon>Actinomycetota</taxon>
        <taxon>Actinomycetes</taxon>
        <taxon>Micromonosporales</taxon>
        <taxon>Micromonosporaceae</taxon>
        <taxon>Virgisporangium</taxon>
    </lineage>
</organism>
<reference evidence="4" key="1">
    <citation type="submission" date="2021-01" db="EMBL/GenBank/DDBJ databases">
        <title>Whole genome shotgun sequence of Virgisporangium aurantiacum NBRC 16421.</title>
        <authorList>
            <person name="Komaki H."/>
            <person name="Tamura T."/>
        </authorList>
    </citation>
    <scope>NUCLEOTIDE SEQUENCE</scope>
    <source>
        <strain evidence="4">NBRC 16421</strain>
    </source>
</reference>
<accession>A0A8J3Z3B2</accession>
<keyword evidence="2" id="KW-0012">Acyltransferase</keyword>
<evidence type="ECO:0000313" key="4">
    <source>
        <dbReference type="EMBL" id="GIJ56824.1"/>
    </source>
</evidence>
<evidence type="ECO:0000256" key="1">
    <source>
        <dbReference type="ARBA" id="ARBA00022679"/>
    </source>
</evidence>
<dbReference type="RefSeq" id="WP_203995738.1">
    <property type="nucleotide sequence ID" value="NZ_BOPG01000027.1"/>
</dbReference>
<dbReference type="InterPro" id="IPR000182">
    <property type="entry name" value="GNAT_dom"/>
</dbReference>
<dbReference type="Gene3D" id="3.40.630.30">
    <property type="match status" value="1"/>
</dbReference>
<dbReference type="PROSITE" id="PS51186">
    <property type="entry name" value="GNAT"/>
    <property type="match status" value="1"/>
</dbReference>
<proteinExistence type="predicted"/>
<evidence type="ECO:0000313" key="5">
    <source>
        <dbReference type="Proteomes" id="UP000612585"/>
    </source>
</evidence>
<dbReference type="GO" id="GO:0016747">
    <property type="term" value="F:acyltransferase activity, transferring groups other than amino-acyl groups"/>
    <property type="evidence" value="ECO:0007669"/>
    <property type="project" value="InterPro"/>
</dbReference>
<dbReference type="CDD" id="cd04301">
    <property type="entry name" value="NAT_SF"/>
    <property type="match status" value="1"/>
</dbReference>
<sequence length="267" mass="28722">MADVIVVTRDGVDGWAATRGGQPVGRLRVLVRPDGRTCLYLREVADDAYAPLVDSALRVHAGDLYVEVDETAHHARDVLSARGFVVQRHEHHYLIPTQLSATGPASAGGRPAPVGFAFVSAAECDVDRLRELDDALRQDVPGAAGWRNDPVRFADQTFADPEFDPATYLVAVAEGTGVYAGLVRVWIRPERPRLGLIGVLPAFRRRGLAVALLNTVFGVLSARGRSEVTCEVDETNTASNALVTGLGARRVGGAVELMRSAELRHVV</sequence>
<name>A0A8J3Z3B2_9ACTN</name>
<dbReference type="InterPro" id="IPR016181">
    <property type="entry name" value="Acyl_CoA_acyltransferase"/>
</dbReference>
<evidence type="ECO:0000256" key="2">
    <source>
        <dbReference type="ARBA" id="ARBA00023315"/>
    </source>
</evidence>
<dbReference type="PANTHER" id="PTHR43877">
    <property type="entry name" value="AMINOALKYLPHOSPHONATE N-ACETYLTRANSFERASE-RELATED-RELATED"/>
    <property type="match status" value="1"/>
</dbReference>
<gene>
    <name evidence="4" type="ORF">Vau01_043400</name>
</gene>
<dbReference type="Pfam" id="PF00583">
    <property type="entry name" value="Acetyltransf_1"/>
    <property type="match status" value="1"/>
</dbReference>
<keyword evidence="1" id="KW-0808">Transferase</keyword>
<dbReference type="AlphaFoldDB" id="A0A8J3Z3B2"/>
<evidence type="ECO:0000259" key="3">
    <source>
        <dbReference type="PROSITE" id="PS51186"/>
    </source>
</evidence>
<dbReference type="EMBL" id="BOPG01000027">
    <property type="protein sequence ID" value="GIJ56824.1"/>
    <property type="molecule type" value="Genomic_DNA"/>
</dbReference>
<dbReference type="Proteomes" id="UP000612585">
    <property type="component" value="Unassembled WGS sequence"/>
</dbReference>
<dbReference type="SUPFAM" id="SSF55729">
    <property type="entry name" value="Acyl-CoA N-acyltransferases (Nat)"/>
    <property type="match status" value="1"/>
</dbReference>
<protein>
    <submittedName>
        <fullName evidence="4">Ribosomal-protein-alanine N-acetyltransferase</fullName>
    </submittedName>
</protein>
<keyword evidence="5" id="KW-1185">Reference proteome</keyword>
<comment type="caution">
    <text evidence="4">The sequence shown here is derived from an EMBL/GenBank/DDBJ whole genome shotgun (WGS) entry which is preliminary data.</text>
</comment>
<dbReference type="InterPro" id="IPR050832">
    <property type="entry name" value="Bact_Acetyltransf"/>
</dbReference>